<gene>
    <name evidence="3" type="ORF">AXG93_4874s1140</name>
</gene>
<dbReference type="InterPro" id="IPR050789">
    <property type="entry name" value="Diverse_Enzym_Activities"/>
</dbReference>
<comment type="caution">
    <text evidence="3">The sequence shown here is derived from an EMBL/GenBank/DDBJ whole genome shotgun (WGS) entry which is preliminary data.</text>
</comment>
<dbReference type="Proteomes" id="UP000077202">
    <property type="component" value="Unassembled WGS sequence"/>
</dbReference>
<dbReference type="InterPro" id="IPR012338">
    <property type="entry name" value="Beta-lactam/transpept-like"/>
</dbReference>
<reference evidence="3" key="1">
    <citation type="submission" date="2016-03" db="EMBL/GenBank/DDBJ databases">
        <title>Mechanisms controlling the formation of the plant cell surface in tip-growing cells are functionally conserved among land plants.</title>
        <authorList>
            <person name="Honkanen S."/>
            <person name="Jones V.A."/>
            <person name="Morieri G."/>
            <person name="Champion C."/>
            <person name="Hetherington A.J."/>
            <person name="Kelly S."/>
            <person name="Saint-Marcoux D."/>
            <person name="Proust H."/>
            <person name="Prescott H."/>
            <person name="Dolan L."/>
        </authorList>
    </citation>
    <scope>NUCLEOTIDE SEQUENCE [LARGE SCALE GENOMIC DNA]</scope>
    <source>
        <tissue evidence="3">Whole gametophyte</tissue>
    </source>
</reference>
<organism evidence="3 4">
    <name type="scientific">Marchantia polymorpha subsp. ruderalis</name>
    <dbReference type="NCBI Taxonomy" id="1480154"/>
    <lineage>
        <taxon>Eukaryota</taxon>
        <taxon>Viridiplantae</taxon>
        <taxon>Streptophyta</taxon>
        <taxon>Embryophyta</taxon>
        <taxon>Marchantiophyta</taxon>
        <taxon>Marchantiopsida</taxon>
        <taxon>Marchantiidae</taxon>
        <taxon>Marchantiales</taxon>
        <taxon>Marchantiaceae</taxon>
        <taxon>Marchantia</taxon>
    </lineage>
</organism>
<dbReference type="Gene3D" id="3.40.710.10">
    <property type="entry name" value="DD-peptidase/beta-lactamase superfamily"/>
    <property type="match status" value="1"/>
</dbReference>
<evidence type="ECO:0000259" key="2">
    <source>
        <dbReference type="Pfam" id="PF00144"/>
    </source>
</evidence>
<dbReference type="PANTHER" id="PTHR43283">
    <property type="entry name" value="BETA-LACTAMASE-RELATED"/>
    <property type="match status" value="1"/>
</dbReference>
<feature type="domain" description="Beta-lactamase-related" evidence="2">
    <location>
        <begin position="112"/>
        <end position="404"/>
    </location>
</feature>
<dbReference type="InterPro" id="IPR001466">
    <property type="entry name" value="Beta-lactam-related"/>
</dbReference>
<accession>A0A176WGN1</accession>
<sequence length="554" mass="61623">MLVLGNVGSPALHRNLKSHEDVISAKSDAISEIGENCYRREPSPRSFPVFWIEAIAERAFPGGAVAFGSCTVPFYYRVLLRILSSLYKFFINMVLLGYADIAYPLLDRTAFGTYTYESSIQVTPESLWDLASLTKLEVDGGHHELEEVACKYLPEFGTNGKELVTIHQLLTHTAGLREFYSFFDMGLTTKKQVLEYILNDKLWYTAGEMARYSDISMIVLGLIVERISGLPLDKFASEEIFQPLGMRHTTFRPVELTDFDVMVVPTEVDRLHRNRLLWGEVHDPTAFLLGGVAGHAGLFSSIIDVCRFAQMMLAGGMDLITNRRLFKESTVRLFITPNLKTASNPRPFALGWDVSVRRALDGYQSAGQYLLPRTFGHTGFTGTSLWMDPDRDLFVALLTNAVHPSAIVGFGSKVRKVRPLIADAAVYTMEQQAIPRGSLSWQLESSDGDVIGENLIHPAAATYSSQQAGMPTKQHYNHDLTSTAAIGKHMSVETALTLHRQEPANNVESSSSQFSEKVISTRSQEFEEAVVSKRTGVQVLLPVFIFSLVVSFLS</sequence>
<keyword evidence="4" id="KW-1185">Reference proteome</keyword>
<proteinExistence type="predicted"/>
<dbReference type="AlphaFoldDB" id="A0A176WGN1"/>
<dbReference type="SUPFAM" id="SSF56601">
    <property type="entry name" value="beta-lactamase/transpeptidase-like"/>
    <property type="match status" value="1"/>
</dbReference>
<evidence type="ECO:0000313" key="4">
    <source>
        <dbReference type="Proteomes" id="UP000077202"/>
    </source>
</evidence>
<evidence type="ECO:0000256" key="1">
    <source>
        <dbReference type="ARBA" id="ARBA00022801"/>
    </source>
</evidence>
<keyword evidence="1" id="KW-0378">Hydrolase</keyword>
<dbReference type="Pfam" id="PF00144">
    <property type="entry name" value="Beta-lactamase"/>
    <property type="match status" value="1"/>
</dbReference>
<dbReference type="PANTHER" id="PTHR43283:SF11">
    <property type="entry name" value="BETA-LACTAMASE-RELATED DOMAIN-CONTAINING PROTEIN"/>
    <property type="match status" value="1"/>
</dbReference>
<dbReference type="GO" id="GO:0016787">
    <property type="term" value="F:hydrolase activity"/>
    <property type="evidence" value="ECO:0007669"/>
    <property type="project" value="UniProtKB-KW"/>
</dbReference>
<dbReference type="EMBL" id="LVLJ01000985">
    <property type="protein sequence ID" value="OAE31751.1"/>
    <property type="molecule type" value="Genomic_DNA"/>
</dbReference>
<protein>
    <recommendedName>
        <fullName evidence="2">Beta-lactamase-related domain-containing protein</fullName>
    </recommendedName>
</protein>
<name>A0A176WGN1_MARPO</name>
<evidence type="ECO:0000313" key="3">
    <source>
        <dbReference type="EMBL" id="OAE31751.1"/>
    </source>
</evidence>